<reference evidence="2" key="1">
    <citation type="journal article" date="2011" name="Science">
        <title>The plant cell wall-decomposing machinery underlies the functional diversity of forest fungi.</title>
        <authorList>
            <person name="Eastwood D.C."/>
            <person name="Floudas D."/>
            <person name="Binder M."/>
            <person name="Majcherczyk A."/>
            <person name="Schneider P."/>
            <person name="Aerts A."/>
            <person name="Asiegbu F.O."/>
            <person name="Baker S.E."/>
            <person name="Barry K."/>
            <person name="Bendiksby M."/>
            <person name="Blumentritt M."/>
            <person name="Coutinho P.M."/>
            <person name="Cullen D."/>
            <person name="de Vries R.P."/>
            <person name="Gathman A."/>
            <person name="Goodell B."/>
            <person name="Henrissat B."/>
            <person name="Ihrmark K."/>
            <person name="Kauserud H."/>
            <person name="Kohler A."/>
            <person name="LaButti K."/>
            <person name="Lapidus A."/>
            <person name="Lavin J.L."/>
            <person name="Lee Y.-H."/>
            <person name="Lindquist E."/>
            <person name="Lilly W."/>
            <person name="Lucas S."/>
            <person name="Morin E."/>
            <person name="Murat C."/>
            <person name="Oguiza J.A."/>
            <person name="Park J."/>
            <person name="Pisabarro A.G."/>
            <person name="Riley R."/>
            <person name="Rosling A."/>
            <person name="Salamov A."/>
            <person name="Schmidt O."/>
            <person name="Schmutz J."/>
            <person name="Skrede I."/>
            <person name="Stenlid J."/>
            <person name="Wiebenga A."/>
            <person name="Xie X."/>
            <person name="Kuees U."/>
            <person name="Hibbett D.S."/>
            <person name="Hoffmeister D."/>
            <person name="Hoegberg N."/>
            <person name="Martin F."/>
            <person name="Grigoriev I.V."/>
            <person name="Watkinson S.C."/>
        </authorList>
    </citation>
    <scope>NUCLEOTIDE SEQUENCE [LARGE SCALE GENOMIC DNA]</scope>
    <source>
        <strain evidence="2">strain S7.3</strain>
    </source>
</reference>
<sequence>NPIKTFASWILSIVPYTTKVKQLFSDFNGIQGAKQCNLMINNFKTFGKL</sequence>
<evidence type="ECO:0000313" key="2">
    <source>
        <dbReference type="Proteomes" id="UP000008063"/>
    </source>
</evidence>
<dbReference type="Proteomes" id="UP000008063">
    <property type="component" value="Unassembled WGS sequence"/>
</dbReference>
<dbReference type="InParanoid" id="F8QHP8"/>
<protein>
    <submittedName>
        <fullName evidence="1">Uncharacterized protein</fullName>
    </submittedName>
</protein>
<keyword evidence="2" id="KW-1185">Reference proteome</keyword>
<name>F8QHP8_SERL3</name>
<dbReference type="AlphaFoldDB" id="F8QHP8"/>
<evidence type="ECO:0000313" key="1">
    <source>
        <dbReference type="EMBL" id="EGN92160.1"/>
    </source>
</evidence>
<dbReference type="HOGENOM" id="CLU_186481_0_0_1"/>
<organism evidence="2">
    <name type="scientific">Serpula lacrymans var. lacrymans (strain S7.3)</name>
    <name type="common">Dry rot fungus</name>
    <dbReference type="NCBI Taxonomy" id="936435"/>
    <lineage>
        <taxon>Eukaryota</taxon>
        <taxon>Fungi</taxon>
        <taxon>Dikarya</taxon>
        <taxon>Basidiomycota</taxon>
        <taxon>Agaricomycotina</taxon>
        <taxon>Agaricomycetes</taxon>
        <taxon>Agaricomycetidae</taxon>
        <taxon>Boletales</taxon>
        <taxon>Coniophorineae</taxon>
        <taxon>Serpulaceae</taxon>
        <taxon>Serpula</taxon>
    </lineage>
</organism>
<dbReference type="EMBL" id="GL945512">
    <property type="protein sequence ID" value="EGN92160.1"/>
    <property type="molecule type" value="Genomic_DNA"/>
</dbReference>
<accession>F8QHP8</accession>
<gene>
    <name evidence="1" type="ORF">SERLA73DRAFT_66187</name>
</gene>
<feature type="non-terminal residue" evidence="1">
    <location>
        <position position="1"/>
    </location>
</feature>
<proteinExistence type="predicted"/>